<accession>G0R5H3</accession>
<dbReference type="PANTHER" id="PTHR10217">
    <property type="entry name" value="VOLTAGE AND LIGAND GATED POTASSIUM CHANNEL"/>
    <property type="match status" value="1"/>
</dbReference>
<dbReference type="PROSITE" id="PS50042">
    <property type="entry name" value="CNMP_BINDING_3"/>
    <property type="match status" value="1"/>
</dbReference>
<organism evidence="9 10">
    <name type="scientific">Ichthyophthirius multifiliis</name>
    <name type="common">White spot disease agent</name>
    <name type="synonym">Ich</name>
    <dbReference type="NCBI Taxonomy" id="5932"/>
    <lineage>
        <taxon>Eukaryota</taxon>
        <taxon>Sar</taxon>
        <taxon>Alveolata</taxon>
        <taxon>Ciliophora</taxon>
        <taxon>Intramacronucleata</taxon>
        <taxon>Oligohymenophorea</taxon>
        <taxon>Hymenostomatida</taxon>
        <taxon>Ophryoglenina</taxon>
        <taxon>Ichthyophthirius</taxon>
    </lineage>
</organism>
<dbReference type="InterPro" id="IPR018490">
    <property type="entry name" value="cNMP-bd_dom_sf"/>
</dbReference>
<dbReference type="SUPFAM" id="SSF51206">
    <property type="entry name" value="cAMP-binding domain-like"/>
    <property type="match status" value="1"/>
</dbReference>
<dbReference type="OMA" id="RESAFMC"/>
<feature type="transmembrane region" description="Helical" evidence="7">
    <location>
        <begin position="130"/>
        <end position="155"/>
    </location>
</feature>
<dbReference type="PANTHER" id="PTHR10217:SF435">
    <property type="entry name" value="POTASSIUM VOLTAGE-GATED CHANNEL PROTEIN EAG"/>
    <property type="match status" value="1"/>
</dbReference>
<dbReference type="eggNOG" id="KOG0500">
    <property type="taxonomic scope" value="Eukaryota"/>
</dbReference>
<keyword evidence="4 7" id="KW-1133">Transmembrane helix</keyword>
<dbReference type="InterPro" id="IPR000595">
    <property type="entry name" value="cNMP-bd_dom"/>
</dbReference>
<dbReference type="InterPro" id="IPR014710">
    <property type="entry name" value="RmlC-like_jellyroll"/>
</dbReference>
<feature type="transmembrane region" description="Helical" evidence="7">
    <location>
        <begin position="208"/>
        <end position="232"/>
    </location>
</feature>
<dbReference type="InParanoid" id="G0R5H3"/>
<feature type="transmembrane region" description="Helical" evidence="7">
    <location>
        <begin position="633"/>
        <end position="655"/>
    </location>
</feature>
<feature type="transmembrane region" description="Helical" evidence="7">
    <location>
        <begin position="79"/>
        <end position="97"/>
    </location>
</feature>
<dbReference type="GO" id="GO:0005249">
    <property type="term" value="F:voltage-gated potassium channel activity"/>
    <property type="evidence" value="ECO:0007669"/>
    <property type="project" value="TreeGrafter"/>
</dbReference>
<feature type="transmembrane region" description="Helical" evidence="7">
    <location>
        <begin position="38"/>
        <end position="59"/>
    </location>
</feature>
<name>G0R5H3_ICHMU</name>
<dbReference type="InterPro" id="IPR005821">
    <property type="entry name" value="Ion_trans_dom"/>
</dbReference>
<dbReference type="Gene3D" id="1.10.287.70">
    <property type="match status" value="1"/>
</dbReference>
<reference evidence="9 10" key="1">
    <citation type="submission" date="2011-07" db="EMBL/GenBank/DDBJ databases">
        <authorList>
            <person name="Coyne R."/>
            <person name="Brami D."/>
            <person name="Johnson J."/>
            <person name="Hostetler J."/>
            <person name="Hannick L."/>
            <person name="Clark T."/>
            <person name="Cassidy-Hanley D."/>
            <person name="Inman J."/>
        </authorList>
    </citation>
    <scope>NUCLEOTIDE SEQUENCE [LARGE SCALE GENOMIC DNA]</scope>
    <source>
        <strain evidence="9 10">G5</strain>
    </source>
</reference>
<dbReference type="Gene3D" id="2.60.120.10">
    <property type="entry name" value="Jelly Rolls"/>
    <property type="match status" value="1"/>
</dbReference>
<dbReference type="SUPFAM" id="SSF81324">
    <property type="entry name" value="Voltage-gated potassium channels"/>
    <property type="match status" value="1"/>
</dbReference>
<dbReference type="Pfam" id="PF00027">
    <property type="entry name" value="cNMP_binding"/>
    <property type="match status" value="1"/>
</dbReference>
<dbReference type="AlphaFoldDB" id="G0R5H3"/>
<dbReference type="STRING" id="857967.G0R5H3"/>
<dbReference type="RefSeq" id="XP_004024179.1">
    <property type="nucleotide sequence ID" value="XM_004024130.1"/>
</dbReference>
<dbReference type="Gene3D" id="1.10.287.630">
    <property type="entry name" value="Helix hairpin bin"/>
    <property type="match status" value="1"/>
</dbReference>
<dbReference type="InterPro" id="IPR050818">
    <property type="entry name" value="KCNH_animal-type"/>
</dbReference>
<feature type="transmembrane region" description="Helical" evidence="7">
    <location>
        <begin position="591"/>
        <end position="613"/>
    </location>
</feature>
<dbReference type="OrthoDB" id="292300at2759"/>
<dbReference type="GeneID" id="14903350"/>
<protein>
    <recommendedName>
        <fullName evidence="8">Cyclic nucleotide-binding domain-containing protein</fullName>
    </recommendedName>
</protein>
<evidence type="ECO:0000313" key="10">
    <source>
        <dbReference type="Proteomes" id="UP000008983"/>
    </source>
</evidence>
<dbReference type="EMBL" id="GL984375">
    <property type="protein sequence ID" value="EGR27295.1"/>
    <property type="molecule type" value="Genomic_DNA"/>
</dbReference>
<gene>
    <name evidence="9" type="ORF">IMG5_198870</name>
</gene>
<keyword evidence="5" id="KW-0406">Ion transport</keyword>
<sequence>MLLYSAYYQLIFFTHHSNKLFCKVKHKRIMMHFHFLQAIYLDGSLLLYVFIKCNTGFYIKGQLVMDKSRILQNYYKQYFLTDIIVLIPFIISLYQQTPYLKSILILRTNRFIQISANFEELFNFSQKKNAILQLLKLVFTIIFISHFCACIYFFVGIQQASNKSWVIKYELQNATIFEQYITSIYWAVVTMITVGYGDFTPQTLYEKITVIIITLFSCGVFAYSLNSIGSIVQEFTKEKQALKTKMNTLISYMNKRGISSEKQVQVKKYFDYLHQEDLKYNEGSDIFHNELKGQLKNDILAEIHLKLLNQNKLFYLNFSQEFLQQLAYKMEEKRFLGDEVIIDIGEQFDFLYFLVRGNVKVIFKGGEVFEINEKGSIFDEIQFFSQKQSYLQYKSKEIVTTAYISMPNFLQIIKNYSKDYEKYMMMKEKITLYQNYKNLGHKCQLCKSYRHILLNCFFVNPIFQRRKILYKYNKEDYQQRDEKYIRKSMKLKNQKKQRKDIKESIIQYIIEYNPLQQDVEQILEIVQSNIEYDIQENRIRRNTDQSEINNINVDDLNIHEMESEDKQNLNKIKKFNYYQGFTKKKTIRNKIIRIIMIVIVMLKTFLIIIIQKYKVNRLMMFQMTLKKVRSFNIIFLSIIWKMLLLNIQEVLKLILINQEDKNKRNLIFQKIICFKKVNGLASKKKKLH</sequence>
<keyword evidence="6 7" id="KW-0472">Membrane</keyword>
<evidence type="ECO:0000256" key="7">
    <source>
        <dbReference type="SAM" id="Phobius"/>
    </source>
</evidence>
<keyword evidence="10" id="KW-1185">Reference proteome</keyword>
<feature type="transmembrane region" description="Helical" evidence="7">
    <location>
        <begin position="176"/>
        <end position="196"/>
    </location>
</feature>
<dbReference type="GO" id="GO:0005886">
    <property type="term" value="C:plasma membrane"/>
    <property type="evidence" value="ECO:0007669"/>
    <property type="project" value="TreeGrafter"/>
</dbReference>
<evidence type="ECO:0000256" key="6">
    <source>
        <dbReference type="ARBA" id="ARBA00023136"/>
    </source>
</evidence>
<keyword evidence="3 7" id="KW-0812">Transmembrane</keyword>
<proteinExistence type="predicted"/>
<keyword evidence="2" id="KW-0813">Transport</keyword>
<comment type="subcellular location">
    <subcellularLocation>
        <location evidence="1">Membrane</location>
        <topology evidence="1">Multi-pass membrane protein</topology>
    </subcellularLocation>
</comment>
<dbReference type="Pfam" id="PF00520">
    <property type="entry name" value="Ion_trans"/>
    <property type="match status" value="1"/>
</dbReference>
<evidence type="ECO:0000256" key="5">
    <source>
        <dbReference type="ARBA" id="ARBA00023065"/>
    </source>
</evidence>
<evidence type="ECO:0000256" key="3">
    <source>
        <dbReference type="ARBA" id="ARBA00022692"/>
    </source>
</evidence>
<evidence type="ECO:0000256" key="2">
    <source>
        <dbReference type="ARBA" id="ARBA00022448"/>
    </source>
</evidence>
<feature type="domain" description="Cyclic nucleotide-binding" evidence="8">
    <location>
        <begin position="314"/>
        <end position="413"/>
    </location>
</feature>
<dbReference type="CDD" id="cd00038">
    <property type="entry name" value="CAP_ED"/>
    <property type="match status" value="1"/>
</dbReference>
<evidence type="ECO:0000313" key="9">
    <source>
        <dbReference type="EMBL" id="EGR27295.1"/>
    </source>
</evidence>
<dbReference type="Proteomes" id="UP000008983">
    <property type="component" value="Unassembled WGS sequence"/>
</dbReference>
<evidence type="ECO:0000256" key="1">
    <source>
        <dbReference type="ARBA" id="ARBA00004141"/>
    </source>
</evidence>
<evidence type="ECO:0000259" key="8">
    <source>
        <dbReference type="PROSITE" id="PS50042"/>
    </source>
</evidence>
<dbReference type="SMART" id="SM00100">
    <property type="entry name" value="cNMP"/>
    <property type="match status" value="1"/>
</dbReference>
<dbReference type="GO" id="GO:0042391">
    <property type="term" value="P:regulation of membrane potential"/>
    <property type="evidence" value="ECO:0007669"/>
    <property type="project" value="TreeGrafter"/>
</dbReference>
<evidence type="ECO:0000256" key="4">
    <source>
        <dbReference type="ARBA" id="ARBA00022989"/>
    </source>
</evidence>